<dbReference type="RefSeq" id="WP_068715322.1">
    <property type="nucleotide sequence ID" value="NZ_LWDV01000006.1"/>
</dbReference>
<feature type="binding site" evidence="8">
    <location>
        <begin position="20"/>
        <end position="22"/>
    </location>
    <ligand>
        <name>substrate</name>
    </ligand>
</feature>
<comment type="subunit">
    <text evidence="8">Homodimer.</text>
</comment>
<dbReference type="PIRSF" id="PIRSF000370">
    <property type="entry name" value="QueE"/>
    <property type="match status" value="1"/>
</dbReference>
<dbReference type="Gene3D" id="3.20.20.70">
    <property type="entry name" value="Aldolase class I"/>
    <property type="match status" value="1"/>
</dbReference>
<reference evidence="11" key="1">
    <citation type="submission" date="2016-07" db="EMBL/GenBank/DDBJ databases">
        <authorList>
            <person name="Florea S."/>
            <person name="Webb J.S."/>
            <person name="Jaromczyk J."/>
            <person name="Schardl C.L."/>
        </authorList>
    </citation>
    <scope>NUCLEOTIDE SEQUENCE [LARGE SCALE GENOMIC DNA]</scope>
    <source>
        <strain evidence="11">Z6</strain>
    </source>
</reference>
<evidence type="ECO:0000313" key="10">
    <source>
        <dbReference type="EMBL" id="OCL28158.1"/>
    </source>
</evidence>
<evidence type="ECO:0000256" key="4">
    <source>
        <dbReference type="ARBA" id="ARBA00022842"/>
    </source>
</evidence>
<evidence type="ECO:0000313" key="11">
    <source>
        <dbReference type="Proteomes" id="UP000093514"/>
    </source>
</evidence>
<evidence type="ECO:0000256" key="8">
    <source>
        <dbReference type="HAMAP-Rule" id="MF_00917"/>
    </source>
</evidence>
<keyword evidence="3 8" id="KW-0479">Metal-binding</keyword>
<dbReference type="InterPro" id="IPR013785">
    <property type="entry name" value="Aldolase_TIM"/>
</dbReference>
<comment type="caution">
    <text evidence="10">The sequence shown here is derived from an EMBL/GenBank/DDBJ whole genome shotgun (WGS) entry which is preliminary data.</text>
</comment>
<dbReference type="PANTHER" id="PTHR42836:SF1">
    <property type="entry name" value="7-CARBOXY-7-DEAZAGUANINE SYNTHASE"/>
    <property type="match status" value="1"/>
</dbReference>
<comment type="cofactor">
    <cofactor evidence="8">
        <name>Mg(2+)</name>
        <dbReference type="ChEBI" id="CHEBI:18420"/>
    </cofactor>
</comment>
<dbReference type="EC" id="4.3.99.3" evidence="8"/>
<feature type="binding site" evidence="8">
    <location>
        <position position="48"/>
    </location>
    <ligand>
        <name>Mg(2+)</name>
        <dbReference type="ChEBI" id="CHEBI:18420"/>
    </ligand>
</feature>
<comment type="pathway">
    <text evidence="8">Purine metabolism; 7-cyano-7-deazaguanine biosynthesis.</text>
</comment>
<keyword evidence="2 8" id="KW-0949">S-adenosyl-L-methionine</keyword>
<comment type="cofactor">
    <cofactor evidence="8">
        <name>S-adenosyl-L-methionine</name>
        <dbReference type="ChEBI" id="CHEBI:59789"/>
    </cofactor>
    <text evidence="8">Binds 1 S-adenosyl-L-methionine per subunit.</text>
</comment>
<keyword evidence="1 8" id="KW-0004">4Fe-4S</keyword>
<feature type="domain" description="Radical SAM core" evidence="9">
    <location>
        <begin position="26"/>
        <end position="248"/>
    </location>
</feature>
<feature type="binding site" evidence="8">
    <location>
        <position position="82"/>
    </location>
    <ligand>
        <name>substrate</name>
    </ligand>
</feature>
<comment type="caution">
    <text evidence="8">Lacks conserved residue(s) required for the propagation of feature annotation.</text>
</comment>
<keyword evidence="11" id="KW-1185">Reference proteome</keyword>
<keyword evidence="6 8" id="KW-0411">Iron-sulfur</keyword>
<dbReference type="SFLD" id="SFLDS00029">
    <property type="entry name" value="Radical_SAM"/>
    <property type="match status" value="1"/>
</dbReference>
<evidence type="ECO:0000256" key="2">
    <source>
        <dbReference type="ARBA" id="ARBA00022691"/>
    </source>
</evidence>
<dbReference type="GO" id="GO:0000287">
    <property type="term" value="F:magnesium ion binding"/>
    <property type="evidence" value="ECO:0007669"/>
    <property type="project" value="UniProtKB-UniRule"/>
</dbReference>
<feature type="binding site" evidence="8">
    <location>
        <position position="46"/>
    </location>
    <ligand>
        <name>[4Fe-4S] cluster</name>
        <dbReference type="ChEBI" id="CHEBI:49883"/>
        <note>4Fe-4S-S-AdoMet</note>
    </ligand>
</feature>
<dbReference type="PANTHER" id="PTHR42836">
    <property type="entry name" value="7-CARBOXY-7-DEAZAGUANINE SYNTHASE"/>
    <property type="match status" value="1"/>
</dbReference>
<protein>
    <recommendedName>
        <fullName evidence="8">7-carboxy-7-deazaguanine synthase</fullName>
        <shortName evidence="8">CDG synthase</shortName>
        <ecNumber evidence="8">4.3.99.3</ecNumber>
    </recommendedName>
    <alternativeName>
        <fullName evidence="8">Queuosine biosynthesis protein QueE</fullName>
    </alternativeName>
</protein>
<feature type="binding site" evidence="8">
    <location>
        <begin position="45"/>
        <end position="47"/>
    </location>
    <ligand>
        <name>S-adenosyl-L-methionine</name>
        <dbReference type="ChEBI" id="CHEBI:59789"/>
    </ligand>
</feature>
<keyword evidence="5 8" id="KW-0408">Iron</keyword>
<name>A0A1C0ACR2_9FIRM</name>
<comment type="similarity">
    <text evidence="8">Belongs to the radical SAM superfamily. 7-carboxy-7-deazaguanine synthase family.</text>
</comment>
<reference evidence="10 11" key="2">
    <citation type="submission" date="2016-08" db="EMBL/GenBank/DDBJ databases">
        <title>Orenia metallireducens sp. nov. strain Z6, a Novel Metal-reducing Firmicute from the Deep Subsurface.</title>
        <authorList>
            <person name="Maxim B.I."/>
            <person name="Kenneth K."/>
            <person name="Flynn T.M."/>
            <person name="Oloughlin E.J."/>
            <person name="Locke R.A."/>
            <person name="Weber J.R."/>
            <person name="Egan S.M."/>
            <person name="Mackie R.I."/>
            <person name="Cann I.K."/>
        </authorList>
    </citation>
    <scope>NUCLEOTIDE SEQUENCE [LARGE SCALE GENOMIC DNA]</scope>
    <source>
        <strain evidence="10 11">Z6</strain>
    </source>
</reference>
<dbReference type="InterPro" id="IPR024924">
    <property type="entry name" value="7-CO-7-deazaguanine_synth-like"/>
</dbReference>
<comment type="catalytic activity">
    <reaction evidence="8">
        <text>6-carboxy-5,6,7,8-tetrahydropterin + H(+) = 7-carboxy-7-carbaguanine + NH4(+)</text>
        <dbReference type="Rhea" id="RHEA:27974"/>
        <dbReference type="ChEBI" id="CHEBI:15378"/>
        <dbReference type="ChEBI" id="CHEBI:28938"/>
        <dbReference type="ChEBI" id="CHEBI:61032"/>
        <dbReference type="ChEBI" id="CHEBI:61036"/>
        <dbReference type="EC" id="4.3.99.3"/>
    </reaction>
</comment>
<dbReference type="GO" id="GO:1904047">
    <property type="term" value="F:S-adenosyl-L-methionine binding"/>
    <property type="evidence" value="ECO:0007669"/>
    <property type="project" value="UniProtKB-UniRule"/>
</dbReference>
<feature type="binding site" evidence="8">
    <location>
        <position position="43"/>
    </location>
    <ligand>
        <name>[4Fe-4S] cluster</name>
        <dbReference type="ChEBI" id="CHEBI:49883"/>
        <note>4Fe-4S-S-AdoMet</note>
    </ligand>
</feature>
<dbReference type="UniPathway" id="UPA00391"/>
<evidence type="ECO:0000256" key="7">
    <source>
        <dbReference type="ARBA" id="ARBA00023239"/>
    </source>
</evidence>
<dbReference type="SUPFAM" id="SSF102114">
    <property type="entry name" value="Radical SAM enzymes"/>
    <property type="match status" value="1"/>
</dbReference>
<dbReference type="Pfam" id="PF04055">
    <property type="entry name" value="Radical_SAM"/>
    <property type="match status" value="1"/>
</dbReference>
<keyword evidence="7 8" id="KW-0456">Lyase</keyword>
<dbReference type="GO" id="GO:0008616">
    <property type="term" value="P:tRNA queuosine(34) biosynthetic process"/>
    <property type="evidence" value="ECO:0007669"/>
    <property type="project" value="UniProtKB-UniRule"/>
</dbReference>
<dbReference type="HAMAP" id="MF_00917">
    <property type="entry name" value="QueE"/>
    <property type="match status" value="1"/>
</dbReference>
<proteinExistence type="inferred from homology"/>
<dbReference type="InterPro" id="IPR007197">
    <property type="entry name" value="rSAM"/>
</dbReference>
<dbReference type="InterPro" id="IPR058240">
    <property type="entry name" value="rSAM_sf"/>
</dbReference>
<comment type="function">
    <text evidence="8">Catalyzes the complex heterocyclic radical-mediated conversion of 6-carboxy-5,6,7,8-tetrahydropterin (CPH4) to 7-carboxy-7-deazaguanine (CDG), a step common to the biosynthetic pathways of all 7-deazapurine-containing compounds.</text>
</comment>
<organism evidence="10 11">
    <name type="scientific">Orenia metallireducens</name>
    <dbReference type="NCBI Taxonomy" id="1413210"/>
    <lineage>
        <taxon>Bacteria</taxon>
        <taxon>Bacillati</taxon>
        <taxon>Bacillota</taxon>
        <taxon>Clostridia</taxon>
        <taxon>Halanaerobiales</taxon>
        <taxon>Halobacteroidaceae</taxon>
        <taxon>Orenia</taxon>
    </lineage>
</organism>
<gene>
    <name evidence="8" type="primary">queE</name>
    <name evidence="10" type="ORF">U472_02525</name>
</gene>
<keyword evidence="8" id="KW-0671">Queuosine biosynthesis</keyword>
<feature type="binding site" evidence="8">
    <location>
        <position position="84"/>
    </location>
    <ligand>
        <name>S-adenosyl-L-methionine</name>
        <dbReference type="ChEBI" id="CHEBI:59789"/>
    </ligand>
</feature>
<comment type="cofactor">
    <cofactor evidence="8">
        <name>[4Fe-4S] cluster</name>
        <dbReference type="ChEBI" id="CHEBI:49883"/>
    </cofactor>
    <text evidence="8">Binds 1 [4Fe-4S] cluster. The cluster is coordinated with 3 cysteines and an exchangeable S-adenosyl-L-methionine.</text>
</comment>
<evidence type="ECO:0000256" key="5">
    <source>
        <dbReference type="ARBA" id="ARBA00023004"/>
    </source>
</evidence>
<evidence type="ECO:0000256" key="3">
    <source>
        <dbReference type="ARBA" id="ARBA00022723"/>
    </source>
</evidence>
<feature type="binding site" evidence="8">
    <location>
        <position position="39"/>
    </location>
    <ligand>
        <name>[4Fe-4S] cluster</name>
        <dbReference type="ChEBI" id="CHEBI:49883"/>
        <note>4Fe-4S-S-AdoMet</note>
    </ligand>
</feature>
<dbReference type="GO" id="GO:0016840">
    <property type="term" value="F:carbon-nitrogen lyase activity"/>
    <property type="evidence" value="ECO:0007669"/>
    <property type="project" value="UniProtKB-UniRule"/>
</dbReference>
<accession>A0A1C0ACR2</accession>
<dbReference type="OrthoDB" id="9792276at2"/>
<evidence type="ECO:0000256" key="6">
    <source>
        <dbReference type="ARBA" id="ARBA00023014"/>
    </source>
</evidence>
<dbReference type="Proteomes" id="UP000093514">
    <property type="component" value="Unassembled WGS sequence"/>
</dbReference>
<dbReference type="CDD" id="cd01335">
    <property type="entry name" value="Radical_SAM"/>
    <property type="match status" value="1"/>
</dbReference>
<evidence type="ECO:0000259" key="9">
    <source>
        <dbReference type="PROSITE" id="PS51918"/>
    </source>
</evidence>
<sequence>MKIREFEEVRIPVVEIFNSISGEGISAGEVVTFLRVAECNLRCSYCDTTYSYQLSDDNYDWLTPQEILERLSQYNCNKVICTGGEPLETTKAKRYLPLYLVKKGYKVRIESNGSCPVYSKKELREFEIEQVNDRLNYTLDIKPPSSKMSNHNIFAENFIKLTLGDELKFVVANDEDLNYAKKVIDKYKDILAKSNLIINFSPVFQAIEAESLVEFLKENNPYFINNNLKVRLSLQLHKFIWDPEAKGV</sequence>
<dbReference type="EMBL" id="LWDV01000006">
    <property type="protein sequence ID" value="OCL28158.1"/>
    <property type="molecule type" value="Genomic_DNA"/>
</dbReference>
<keyword evidence="4 8" id="KW-0460">Magnesium</keyword>
<dbReference type="GO" id="GO:0051539">
    <property type="term" value="F:4 iron, 4 sulfur cluster binding"/>
    <property type="evidence" value="ECO:0007669"/>
    <property type="project" value="UniProtKB-UniRule"/>
</dbReference>
<evidence type="ECO:0000256" key="1">
    <source>
        <dbReference type="ARBA" id="ARBA00022485"/>
    </source>
</evidence>
<dbReference type="PROSITE" id="PS51918">
    <property type="entry name" value="RADICAL_SAM"/>
    <property type="match status" value="1"/>
</dbReference>
<dbReference type="AlphaFoldDB" id="A0A1C0ACR2"/>
<feature type="binding site" evidence="8">
    <location>
        <position position="35"/>
    </location>
    <ligand>
        <name>substrate</name>
    </ligand>
</feature>